<dbReference type="Gene3D" id="3.40.30.10">
    <property type="entry name" value="Glutaredoxin"/>
    <property type="match status" value="1"/>
</dbReference>
<sequence>WSLQSALPFIPSSFDFQAQATSILAKVAASAEIQESTTSSTYELIGLDCMFDEAGKLWLLEVQNRPNLLSWSGLDRRIKGGLVDGVKEIAAWLMRRFTSSPIRHGLGCDVVDAMGSSSGTVNVGFFGDVEGTEYGGVDWGEMVMDIWKGSGWGRPVVVGDGCGVSGWLHNGKKEGNGPVVFAITKVEEGKVKYWLCDKCVDEGRGPVSLVEALKAWVEDVQSGRIGETRRSVSSLSLSSLTAPPPPSNGSVITVASDERFEGAVKEGTTLVTVGTPSCGPCKMIYPHLAELSKRGADEHGIDKFVIIDGATTEVGIEGQFESGEDVKVFPDFRLWKDGIVRDKWEGVDGAKVWIKTLKGKLNKD</sequence>
<evidence type="ECO:0000259" key="1">
    <source>
        <dbReference type="Pfam" id="PF00085"/>
    </source>
</evidence>
<dbReference type="InterPro" id="IPR013766">
    <property type="entry name" value="Thioredoxin_domain"/>
</dbReference>
<dbReference type="CDD" id="cd02947">
    <property type="entry name" value="TRX_family"/>
    <property type="match status" value="1"/>
</dbReference>
<comment type="caution">
    <text evidence="2">The sequence shown here is derived from an EMBL/GenBank/DDBJ whole genome shotgun (WGS) entry which is preliminary data.</text>
</comment>
<name>A0A9W7KTK4_9STRA</name>
<dbReference type="Gene3D" id="3.30.470.20">
    <property type="entry name" value="ATP-grasp fold, B domain"/>
    <property type="match status" value="1"/>
</dbReference>
<accession>A0A9W7KTK4</accession>
<reference evidence="2" key="1">
    <citation type="submission" date="2022-07" db="EMBL/GenBank/DDBJ databases">
        <title>Genome analysis of Parmales, a sister group of diatoms, reveals the evolutionary specialization of diatoms from phago-mixotrophs to photoautotrophs.</title>
        <authorList>
            <person name="Ban H."/>
            <person name="Sato S."/>
            <person name="Yoshikawa S."/>
            <person name="Kazumasa Y."/>
            <person name="Nakamura Y."/>
            <person name="Ichinomiya M."/>
            <person name="Saitoh K."/>
            <person name="Sato N."/>
            <person name="Blanc-Mathieu R."/>
            <person name="Endo H."/>
            <person name="Kuwata A."/>
            <person name="Ogata H."/>
        </authorList>
    </citation>
    <scope>NUCLEOTIDE SEQUENCE</scope>
</reference>
<dbReference type="OrthoDB" id="10481931at2759"/>
<organism evidence="2 3">
    <name type="scientific">Triparma retinervis</name>
    <dbReference type="NCBI Taxonomy" id="2557542"/>
    <lineage>
        <taxon>Eukaryota</taxon>
        <taxon>Sar</taxon>
        <taxon>Stramenopiles</taxon>
        <taxon>Ochrophyta</taxon>
        <taxon>Bolidophyceae</taxon>
        <taxon>Parmales</taxon>
        <taxon>Triparmaceae</taxon>
        <taxon>Triparma</taxon>
    </lineage>
</organism>
<dbReference type="SUPFAM" id="SSF52833">
    <property type="entry name" value="Thioredoxin-like"/>
    <property type="match status" value="1"/>
</dbReference>
<dbReference type="InterPro" id="IPR036249">
    <property type="entry name" value="Thioredoxin-like_sf"/>
</dbReference>
<dbReference type="EMBL" id="BRXZ01000393">
    <property type="protein sequence ID" value="GMI10851.1"/>
    <property type="molecule type" value="Genomic_DNA"/>
</dbReference>
<dbReference type="AlphaFoldDB" id="A0A9W7KTK4"/>
<evidence type="ECO:0000313" key="3">
    <source>
        <dbReference type="Proteomes" id="UP001165082"/>
    </source>
</evidence>
<keyword evidence="3" id="KW-1185">Reference proteome</keyword>
<protein>
    <recommendedName>
        <fullName evidence="1">Thioredoxin domain-containing protein</fullName>
    </recommendedName>
</protein>
<gene>
    <name evidence="2" type="ORF">TrRE_jg9343</name>
</gene>
<proteinExistence type="predicted"/>
<dbReference type="Proteomes" id="UP001165082">
    <property type="component" value="Unassembled WGS sequence"/>
</dbReference>
<dbReference type="Pfam" id="PF03133">
    <property type="entry name" value="TTL"/>
    <property type="match status" value="1"/>
</dbReference>
<feature type="domain" description="Thioredoxin" evidence="1">
    <location>
        <begin position="253"/>
        <end position="351"/>
    </location>
</feature>
<feature type="non-terminal residue" evidence="2">
    <location>
        <position position="364"/>
    </location>
</feature>
<dbReference type="InterPro" id="IPR004344">
    <property type="entry name" value="TTL/TTLL_fam"/>
</dbReference>
<evidence type="ECO:0000313" key="2">
    <source>
        <dbReference type="EMBL" id="GMI10851.1"/>
    </source>
</evidence>
<dbReference type="Pfam" id="PF00085">
    <property type="entry name" value="Thioredoxin"/>
    <property type="match status" value="1"/>
</dbReference>